<organism evidence="3 4">
    <name type="scientific">Streptomyces pacificus</name>
    <dbReference type="NCBI Taxonomy" id="2705029"/>
    <lineage>
        <taxon>Bacteria</taxon>
        <taxon>Bacillati</taxon>
        <taxon>Actinomycetota</taxon>
        <taxon>Actinomycetes</taxon>
        <taxon>Kitasatosporales</taxon>
        <taxon>Streptomycetaceae</taxon>
        <taxon>Streptomyces</taxon>
    </lineage>
</organism>
<dbReference type="PRINTS" id="PR00078">
    <property type="entry name" value="G3PDHDRGNASE"/>
</dbReference>
<dbReference type="PANTHER" id="PTHR43148">
    <property type="entry name" value="GLYCERALDEHYDE-3-PHOSPHATE DEHYDROGENASE 2"/>
    <property type="match status" value="1"/>
</dbReference>
<evidence type="ECO:0000256" key="2">
    <source>
        <dbReference type="SAM" id="MobiDB-lite"/>
    </source>
</evidence>
<name>A0A6A0B4B4_9ACTN</name>
<evidence type="ECO:0000313" key="4">
    <source>
        <dbReference type="Proteomes" id="UP000484988"/>
    </source>
</evidence>
<reference evidence="3 4" key="1">
    <citation type="submission" date="2020-02" db="EMBL/GenBank/DDBJ databases">
        <title>Whole Genome Shotgun Sequence of Streptomyces sp. strain CWH03.</title>
        <authorList>
            <person name="Dohra H."/>
            <person name="Kodani S."/>
            <person name="Yamamura H."/>
        </authorList>
    </citation>
    <scope>NUCLEOTIDE SEQUENCE [LARGE SCALE GENOMIC DNA]</scope>
    <source>
        <strain evidence="3 4">CWH03</strain>
    </source>
</reference>
<feature type="compositionally biased region" description="Basic residues" evidence="2">
    <location>
        <begin position="72"/>
        <end position="91"/>
    </location>
</feature>
<evidence type="ECO:0000313" key="3">
    <source>
        <dbReference type="EMBL" id="GFH39371.1"/>
    </source>
</evidence>
<dbReference type="InterPro" id="IPR036291">
    <property type="entry name" value="NAD(P)-bd_dom_sf"/>
</dbReference>
<comment type="caution">
    <text evidence="3">The sequence shown here is derived from an EMBL/GenBank/DDBJ whole genome shotgun (WGS) entry which is preliminary data.</text>
</comment>
<dbReference type="GO" id="GO:0016620">
    <property type="term" value="F:oxidoreductase activity, acting on the aldehyde or oxo group of donors, NAD or NADP as acceptor"/>
    <property type="evidence" value="ECO:0007669"/>
    <property type="project" value="InterPro"/>
</dbReference>
<feature type="region of interest" description="Disordered" evidence="2">
    <location>
        <begin position="72"/>
        <end position="113"/>
    </location>
</feature>
<dbReference type="SUPFAM" id="SSF55347">
    <property type="entry name" value="Glyceraldehyde-3-phosphate dehydrogenase-like, C-terminal domain"/>
    <property type="match status" value="1"/>
</dbReference>
<proteinExistence type="predicted"/>
<dbReference type="EMBL" id="BLLG01000028">
    <property type="protein sequence ID" value="GFH39371.1"/>
    <property type="molecule type" value="Genomic_DNA"/>
</dbReference>
<dbReference type="Gene3D" id="3.40.50.720">
    <property type="entry name" value="NAD(P)-binding Rossmann-like Domain"/>
    <property type="match status" value="1"/>
</dbReference>
<accession>A0A6A0B4B4</accession>
<sequence>MPRPWAGHRCRGGAKKVIIAAPAGGQDITVVLGVNDGAYDPERHTAISNASCTTNCRAVLAKVLHDAVGIRPLRRTGGRPTRRRAGVRRSAHRDDRRAMAEQPLVRGHAGARP</sequence>
<dbReference type="InterPro" id="IPR020831">
    <property type="entry name" value="GlycerAld/Erythrose_P_DH"/>
</dbReference>
<keyword evidence="1" id="KW-0560">Oxidoreductase</keyword>
<dbReference type="Proteomes" id="UP000484988">
    <property type="component" value="Unassembled WGS sequence"/>
</dbReference>
<dbReference type="SUPFAM" id="SSF51735">
    <property type="entry name" value="NAD(P)-binding Rossmann-fold domains"/>
    <property type="match status" value="1"/>
</dbReference>
<dbReference type="Gene3D" id="3.30.360.10">
    <property type="entry name" value="Dihydrodipicolinate Reductase, domain 2"/>
    <property type="match status" value="1"/>
</dbReference>
<dbReference type="AlphaFoldDB" id="A0A6A0B4B4"/>
<keyword evidence="4" id="KW-1185">Reference proteome</keyword>
<evidence type="ECO:0000256" key="1">
    <source>
        <dbReference type="ARBA" id="ARBA00023002"/>
    </source>
</evidence>
<gene>
    <name evidence="3" type="ORF">SCWH03_56380</name>
</gene>
<protein>
    <submittedName>
        <fullName evidence="3">Uncharacterized protein</fullName>
    </submittedName>
</protein>